<name>A0A0H2RSW5_9AGAM</name>
<reference evidence="1 2" key="1">
    <citation type="submission" date="2015-04" db="EMBL/GenBank/DDBJ databases">
        <title>Complete genome sequence of Schizopora paradoxa KUC8140, a cosmopolitan wood degrader in East Asia.</title>
        <authorList>
            <consortium name="DOE Joint Genome Institute"/>
            <person name="Min B."/>
            <person name="Park H."/>
            <person name="Jang Y."/>
            <person name="Kim J.-J."/>
            <person name="Kim K.H."/>
            <person name="Pangilinan J."/>
            <person name="Lipzen A."/>
            <person name="Riley R."/>
            <person name="Grigoriev I.V."/>
            <person name="Spatafora J.W."/>
            <person name="Choi I.-G."/>
        </authorList>
    </citation>
    <scope>NUCLEOTIDE SEQUENCE [LARGE SCALE GENOMIC DNA]</scope>
    <source>
        <strain evidence="1 2">KUC8140</strain>
    </source>
</reference>
<dbReference type="EMBL" id="KQ085934">
    <property type="protein sequence ID" value="KLO15105.1"/>
    <property type="molecule type" value="Genomic_DNA"/>
</dbReference>
<accession>A0A0H2RSW5</accession>
<keyword evidence="2" id="KW-1185">Reference proteome</keyword>
<evidence type="ECO:0000313" key="2">
    <source>
        <dbReference type="Proteomes" id="UP000053477"/>
    </source>
</evidence>
<proteinExistence type="predicted"/>
<dbReference type="STRING" id="27342.A0A0H2RSW5"/>
<dbReference type="AlphaFoldDB" id="A0A0H2RSW5"/>
<evidence type="ECO:0000313" key="1">
    <source>
        <dbReference type="EMBL" id="KLO15105.1"/>
    </source>
</evidence>
<dbReference type="Gene3D" id="1.20.1280.50">
    <property type="match status" value="1"/>
</dbReference>
<organism evidence="1 2">
    <name type="scientific">Schizopora paradoxa</name>
    <dbReference type="NCBI Taxonomy" id="27342"/>
    <lineage>
        <taxon>Eukaryota</taxon>
        <taxon>Fungi</taxon>
        <taxon>Dikarya</taxon>
        <taxon>Basidiomycota</taxon>
        <taxon>Agaricomycotina</taxon>
        <taxon>Agaricomycetes</taxon>
        <taxon>Hymenochaetales</taxon>
        <taxon>Schizoporaceae</taxon>
        <taxon>Schizopora</taxon>
    </lineage>
</organism>
<dbReference type="Gene3D" id="3.80.10.10">
    <property type="entry name" value="Ribonuclease Inhibitor"/>
    <property type="match status" value="1"/>
</dbReference>
<dbReference type="InParanoid" id="A0A0H2RSW5"/>
<gene>
    <name evidence="1" type="ORF">SCHPADRAFT_902676</name>
</gene>
<dbReference type="OrthoDB" id="2269034at2759"/>
<protein>
    <submittedName>
        <fullName evidence="1">Uncharacterized protein</fullName>
    </submittedName>
</protein>
<dbReference type="InterPro" id="IPR032675">
    <property type="entry name" value="LRR_dom_sf"/>
</dbReference>
<dbReference type="Proteomes" id="UP000053477">
    <property type="component" value="Unassembled WGS sequence"/>
</dbReference>
<sequence length="540" mass="60706">MNGISIEETELLPLLRALETLKESGYRHQDAQQVWCPDWLITNEKSDLSTESKAQNAKETLKMLKSIKKALATASESLEETLGRVTDQSSDALRIVGFATLPDDVLARIFEINHEAYIAAASSSGATKDHKYVCSSNVLAQVCQRFRRIALHIPSLWEVVSNAHGKDWISIANGRCQKPTVFVAYDVPGAKKSVSNFLKLISPTENWNGLYARFREKGQMHHFVDSISALSRGRFLSLDKLSLRLDWTLSMDDDDSDGGMPFSHSSMPSLSSWNLPRVKELTLANFIPSVINCPALRKCHIEIADMESASGDLRALKAFFGCLTLVESLSILLVNVYMLQPLGRKSKPVKLSRLEKLEVSVQGDTEEEFLGGLMGLIDVTPVKELKVSTCPIDVNEGGNIDEKHEEWLSAIFRSKPSKSSKSGDGVRMFPNVEKFSLELEEGALFFSERDTFRALPRVRDLTLELPRCNNPHLPADLLKGLRSLHYKNCNFFNDDSTLKSLKERGDLKNIEKVEIEGCYNLRRYKDEFKKVLGDRFIWKG</sequence>